<dbReference type="Pfam" id="PF00989">
    <property type="entry name" value="PAS"/>
    <property type="match status" value="1"/>
</dbReference>
<dbReference type="NCBIfam" id="TIGR00229">
    <property type="entry name" value="sensory_box"/>
    <property type="match status" value="3"/>
</dbReference>
<dbReference type="NCBIfam" id="TIGR00254">
    <property type="entry name" value="GGDEF"/>
    <property type="match status" value="1"/>
</dbReference>
<keyword evidence="2" id="KW-0472">Membrane</keyword>
<dbReference type="SMART" id="SM00052">
    <property type="entry name" value="EAL"/>
    <property type="match status" value="1"/>
</dbReference>
<feature type="domain" description="PAS" evidence="3">
    <location>
        <begin position="828"/>
        <end position="882"/>
    </location>
</feature>
<dbReference type="InterPro" id="IPR035965">
    <property type="entry name" value="PAS-like_dom_sf"/>
</dbReference>
<feature type="domain" description="PAS" evidence="3">
    <location>
        <begin position="695"/>
        <end position="765"/>
    </location>
</feature>
<evidence type="ECO:0000259" key="6">
    <source>
        <dbReference type="PROSITE" id="PS50887"/>
    </source>
</evidence>
<dbReference type="PROSITE" id="PS50887">
    <property type="entry name" value="GGDEF"/>
    <property type="match status" value="1"/>
</dbReference>
<keyword evidence="2" id="KW-0812">Transmembrane</keyword>
<feature type="domain" description="EAL" evidence="5">
    <location>
        <begin position="1132"/>
        <end position="1386"/>
    </location>
</feature>
<name>A0ABV7VMG0_9GAMM</name>
<dbReference type="CDD" id="cd01949">
    <property type="entry name" value="GGDEF"/>
    <property type="match status" value="1"/>
</dbReference>
<dbReference type="RefSeq" id="WP_376864285.1">
    <property type="nucleotide sequence ID" value="NZ_JBHRYB010000001.1"/>
</dbReference>
<dbReference type="PANTHER" id="PTHR44757:SF2">
    <property type="entry name" value="BIOFILM ARCHITECTURE MAINTENANCE PROTEIN MBAA"/>
    <property type="match status" value="1"/>
</dbReference>
<proteinExistence type="predicted"/>
<feature type="transmembrane region" description="Helical" evidence="2">
    <location>
        <begin position="273"/>
        <end position="290"/>
    </location>
</feature>
<dbReference type="EMBL" id="JBHRYB010000001">
    <property type="protein sequence ID" value="MFC3678735.1"/>
    <property type="molecule type" value="Genomic_DNA"/>
</dbReference>
<dbReference type="InterPro" id="IPR000700">
    <property type="entry name" value="PAS-assoc_C"/>
</dbReference>
<evidence type="ECO:0000256" key="1">
    <source>
        <dbReference type="SAM" id="Coils"/>
    </source>
</evidence>
<feature type="domain" description="PAC" evidence="4">
    <location>
        <begin position="777"/>
        <end position="831"/>
    </location>
</feature>
<keyword evidence="8" id="KW-1185">Reference proteome</keyword>
<dbReference type="InterPro" id="IPR000160">
    <property type="entry name" value="GGDEF_dom"/>
</dbReference>
<dbReference type="PROSITE" id="PS50883">
    <property type="entry name" value="EAL"/>
    <property type="match status" value="1"/>
</dbReference>
<evidence type="ECO:0000256" key="2">
    <source>
        <dbReference type="SAM" id="Phobius"/>
    </source>
</evidence>
<dbReference type="InterPro" id="IPR035919">
    <property type="entry name" value="EAL_sf"/>
</dbReference>
<dbReference type="InterPro" id="IPR043128">
    <property type="entry name" value="Rev_trsase/Diguanyl_cyclase"/>
</dbReference>
<evidence type="ECO:0000259" key="3">
    <source>
        <dbReference type="PROSITE" id="PS50112"/>
    </source>
</evidence>
<dbReference type="InterPro" id="IPR000014">
    <property type="entry name" value="PAS"/>
</dbReference>
<dbReference type="CDD" id="cd00130">
    <property type="entry name" value="PAS"/>
    <property type="match status" value="3"/>
</dbReference>
<keyword evidence="2" id="KW-1133">Transmembrane helix</keyword>
<dbReference type="Gene3D" id="3.20.20.450">
    <property type="entry name" value="EAL domain"/>
    <property type="match status" value="1"/>
</dbReference>
<protein>
    <submittedName>
        <fullName evidence="7">EAL domain-containing protein</fullName>
    </submittedName>
</protein>
<feature type="domain" description="PAC" evidence="4">
    <location>
        <begin position="902"/>
        <end position="954"/>
    </location>
</feature>
<evidence type="ECO:0000259" key="4">
    <source>
        <dbReference type="PROSITE" id="PS50113"/>
    </source>
</evidence>
<feature type="domain" description="PAC" evidence="4">
    <location>
        <begin position="371"/>
        <end position="431"/>
    </location>
</feature>
<dbReference type="Proteomes" id="UP001595722">
    <property type="component" value="Unassembled WGS sequence"/>
</dbReference>
<dbReference type="PROSITE" id="PS50113">
    <property type="entry name" value="PAC"/>
    <property type="match status" value="4"/>
</dbReference>
<dbReference type="InterPro" id="IPR029787">
    <property type="entry name" value="Nucleotide_cyclase"/>
</dbReference>
<dbReference type="Pfam" id="PF13426">
    <property type="entry name" value="PAS_9"/>
    <property type="match status" value="1"/>
</dbReference>
<dbReference type="SMART" id="SM00267">
    <property type="entry name" value="GGDEF"/>
    <property type="match status" value="1"/>
</dbReference>
<dbReference type="InterPro" id="IPR013767">
    <property type="entry name" value="PAS_fold"/>
</dbReference>
<dbReference type="InterPro" id="IPR001610">
    <property type="entry name" value="PAC"/>
</dbReference>
<dbReference type="SUPFAM" id="SSF55073">
    <property type="entry name" value="Nucleotide cyclase"/>
    <property type="match status" value="1"/>
</dbReference>
<dbReference type="Pfam" id="PF08447">
    <property type="entry name" value="PAS_3"/>
    <property type="match status" value="1"/>
</dbReference>
<evidence type="ECO:0000313" key="8">
    <source>
        <dbReference type="Proteomes" id="UP001595722"/>
    </source>
</evidence>
<gene>
    <name evidence="7" type="ORF">ACFOMG_01250</name>
</gene>
<comment type="caution">
    <text evidence="7">The sequence shown here is derived from an EMBL/GenBank/DDBJ whole genome shotgun (WGS) entry which is preliminary data.</text>
</comment>
<dbReference type="InterPro" id="IPR013656">
    <property type="entry name" value="PAS_4"/>
</dbReference>
<dbReference type="SMART" id="SM00086">
    <property type="entry name" value="PAC"/>
    <property type="match status" value="5"/>
</dbReference>
<dbReference type="Pfam" id="PF00563">
    <property type="entry name" value="EAL"/>
    <property type="match status" value="1"/>
</dbReference>
<evidence type="ECO:0000259" key="5">
    <source>
        <dbReference type="PROSITE" id="PS50883"/>
    </source>
</evidence>
<dbReference type="SMART" id="SM00091">
    <property type="entry name" value="PAS"/>
    <property type="match status" value="5"/>
</dbReference>
<feature type="domain" description="GGDEF" evidence="6">
    <location>
        <begin position="986"/>
        <end position="1123"/>
    </location>
</feature>
<feature type="domain" description="PAC" evidence="4">
    <location>
        <begin position="641"/>
        <end position="694"/>
    </location>
</feature>
<dbReference type="CDD" id="cd01948">
    <property type="entry name" value="EAL"/>
    <property type="match status" value="1"/>
</dbReference>
<reference evidence="8" key="1">
    <citation type="journal article" date="2019" name="Int. J. Syst. Evol. Microbiol.">
        <title>The Global Catalogue of Microorganisms (GCM) 10K type strain sequencing project: providing services to taxonomists for standard genome sequencing and annotation.</title>
        <authorList>
            <consortium name="The Broad Institute Genomics Platform"/>
            <consortium name="The Broad Institute Genome Sequencing Center for Infectious Disease"/>
            <person name="Wu L."/>
            <person name="Ma J."/>
        </authorList>
    </citation>
    <scope>NUCLEOTIDE SEQUENCE [LARGE SCALE GENOMIC DNA]</scope>
    <source>
        <strain evidence="8">KCTC 42424</strain>
    </source>
</reference>
<feature type="domain" description="PAS" evidence="3">
    <location>
        <begin position="563"/>
        <end position="639"/>
    </location>
</feature>
<accession>A0ABV7VMG0</accession>
<keyword evidence="1" id="KW-0175">Coiled coil</keyword>
<dbReference type="Gene3D" id="3.30.450.20">
    <property type="entry name" value="PAS domain"/>
    <property type="match status" value="5"/>
</dbReference>
<dbReference type="Gene3D" id="3.30.70.270">
    <property type="match status" value="1"/>
</dbReference>
<dbReference type="InterPro" id="IPR052155">
    <property type="entry name" value="Biofilm_reg_signaling"/>
</dbReference>
<dbReference type="InterPro" id="IPR001633">
    <property type="entry name" value="EAL_dom"/>
</dbReference>
<dbReference type="SUPFAM" id="SSF141868">
    <property type="entry name" value="EAL domain-like"/>
    <property type="match status" value="1"/>
</dbReference>
<dbReference type="Pfam" id="PF00990">
    <property type="entry name" value="GGDEF"/>
    <property type="match status" value="1"/>
</dbReference>
<feature type="coiled-coil region" evidence="1">
    <location>
        <begin position="290"/>
        <end position="317"/>
    </location>
</feature>
<sequence length="1396" mass="158851">MDFYSSNSSSPEPQERSRTRLNLSLFLLSFVFLVFVLFHNAYQQWQQDQARFTETVTTTVKNYSEQVNLLAQAGLHANQTFARTHAERLGRYLAAPDAEVEEQLWQDMTSAFFNLTGFFIYSPNGEKLNHHGQLLNAEEPAAIGHEILSQGPDGGIFSLRYGSRGGYYIYTSFQLRQQRYVLVIRRSYSKMSAIVYQGNFPGFEMAIIDRRNNRISMREFYYANSDSAPELLPQEQQNIITRQALAHTPWDVIALPEQQEQNERLWNRLKQPALVLLIFSVLALVLWFYLRGNERKARRLENIRRETEKRADKALLSIDEALISTDEKGLVNYTNPKAAALIRENGLGEFIGLPLSQAWPEPEALWNRGLDSEELELLHENGRKLSARVGDEERIFEQSYNPLYNGRQIEGIVWLLRDVTEAEQATRALSESRSRYKALFEEAGVAHCLIDMNRYQGDVKDLIMVSANDAAVQLTQARDLQHLLRDYQSLISSSFGDFRKAIDRGRKLKLDTTEFELQLTTFRGEHIDVWANLSLRSGAEGIALMTLLDITERNRIAEETREREAFWGKVMKAMPDLVYVLRPTDQQPELIFHNRSLADFLGYSYHPQTSEDWLSLSHPEDASWLKSHGSQLTNLLEDETGEFTARFIHANGSVHIINFTYTSFARNQNGDVESIVGTARDVTGDIEKQEQIVESERRYRLLAENITDVIWATDAQLNFNFVSSSVEKTLGYKPDELLNKGLLTVFRDNDLRRLMKTLRQHINIALRRPTGLPQKNIVIRQDLIATAKAGNIITMEIQASLLWNDQGELQGISGISRDVTEARQLEQELQLAAEVFENSNEAILITDRSMNIASTNKAFQAITGYDPQNVIGHTPDFLISPERHDISFFEEIGEALVIDGYWQGEIFYQRADGDVRTGWAGVSAIRDEHREVQSLIIIMSDITERKAIEERIHKLAYYDPLTGLPNRSQLHEQLDVLVAQARHKDESVALLFIDLDRFKPINDSMGHPAGDQVLKQVSERLMQCVKKHDLVCRIGGDEFTVALGHQKNGDSAADTAVKVGERILHAINQPFKLGQREVFISASIGISIFPHDGDSVIELLKNSDMAMYHAKELGRDNVQFFDQKMNQKAVELLELENDLRHALARDELELYFQPQYQSATAQVVGVEALLRWNHARKGQISPGLFIPIIEDTGLIIPIGRWVLEQACLKFADWKKQGSQLQRVAVNVSARQFKQYDFIQEVEHAIQQAGIEPQQLELELTESILIDDLELTLEVLTALRNVGVRTAIDDFGTGYSSLNYLKQFTVDTLKIDQSFIRNLPDNTDDAQITRTIIAMAHNLRLGVIAEGVETVEQLGFLQDAECEEVQGFLFSKPLPESELLHCLNTDQSASEVTQDDE</sequence>
<dbReference type="Pfam" id="PF08448">
    <property type="entry name" value="PAS_4"/>
    <property type="match status" value="1"/>
</dbReference>
<dbReference type="PANTHER" id="PTHR44757">
    <property type="entry name" value="DIGUANYLATE CYCLASE DGCP"/>
    <property type="match status" value="1"/>
</dbReference>
<organism evidence="7 8">
    <name type="scientific">Bacterioplanoides pacificum</name>
    <dbReference type="NCBI Taxonomy" id="1171596"/>
    <lineage>
        <taxon>Bacteria</taxon>
        <taxon>Pseudomonadati</taxon>
        <taxon>Pseudomonadota</taxon>
        <taxon>Gammaproteobacteria</taxon>
        <taxon>Oceanospirillales</taxon>
        <taxon>Oceanospirillaceae</taxon>
        <taxon>Bacterioplanoides</taxon>
    </lineage>
</organism>
<dbReference type="PROSITE" id="PS50112">
    <property type="entry name" value="PAS"/>
    <property type="match status" value="3"/>
</dbReference>
<dbReference type="SUPFAM" id="SSF55785">
    <property type="entry name" value="PYP-like sensor domain (PAS domain)"/>
    <property type="match status" value="5"/>
</dbReference>
<dbReference type="InterPro" id="IPR013655">
    <property type="entry name" value="PAS_fold_3"/>
</dbReference>
<evidence type="ECO:0000313" key="7">
    <source>
        <dbReference type="EMBL" id="MFC3678735.1"/>
    </source>
</evidence>
<feature type="transmembrane region" description="Helical" evidence="2">
    <location>
        <begin position="20"/>
        <end position="42"/>
    </location>
</feature>